<dbReference type="PROSITE" id="PS51211">
    <property type="entry name" value="VITELLOGENIN"/>
    <property type="match status" value="1"/>
</dbReference>
<feature type="region of interest" description="Disordered" evidence="3">
    <location>
        <begin position="146"/>
        <end position="182"/>
    </location>
</feature>
<dbReference type="SUPFAM" id="SSF48431">
    <property type="entry name" value="Lipovitellin-phosvitin complex, superhelical domain"/>
    <property type="match status" value="1"/>
</dbReference>
<organism evidence="6 7">
    <name type="scientific">Penaeus vannamei</name>
    <name type="common">Whiteleg shrimp</name>
    <name type="synonym">Litopenaeus vannamei</name>
    <dbReference type="NCBI Taxonomy" id="6689"/>
    <lineage>
        <taxon>Eukaryota</taxon>
        <taxon>Metazoa</taxon>
        <taxon>Ecdysozoa</taxon>
        <taxon>Arthropoda</taxon>
        <taxon>Crustacea</taxon>
        <taxon>Multicrustacea</taxon>
        <taxon>Malacostraca</taxon>
        <taxon>Eumalacostraca</taxon>
        <taxon>Eucarida</taxon>
        <taxon>Decapoda</taxon>
        <taxon>Dendrobranchiata</taxon>
        <taxon>Penaeoidea</taxon>
        <taxon>Penaeidae</taxon>
        <taxon>Penaeus</taxon>
    </lineage>
</organism>
<feature type="compositionally biased region" description="Low complexity" evidence="3">
    <location>
        <begin position="146"/>
        <end position="179"/>
    </location>
</feature>
<dbReference type="InterPro" id="IPR011030">
    <property type="entry name" value="Lipovitellin_superhlx_dom"/>
</dbReference>
<keyword evidence="4" id="KW-1133">Transmembrane helix</keyword>
<keyword evidence="4" id="KW-0812">Transmembrane</keyword>
<evidence type="ECO:0000313" key="7">
    <source>
        <dbReference type="Proteomes" id="UP000283509"/>
    </source>
</evidence>
<evidence type="ECO:0000256" key="2">
    <source>
        <dbReference type="PROSITE-ProRule" id="PRU00557"/>
    </source>
</evidence>
<dbReference type="PANTHER" id="PTHR23345">
    <property type="entry name" value="VITELLOGENIN-RELATED"/>
    <property type="match status" value="1"/>
</dbReference>
<dbReference type="InterPro" id="IPR050733">
    <property type="entry name" value="Vitellogenin/Apolipophorin"/>
</dbReference>
<evidence type="ECO:0000256" key="3">
    <source>
        <dbReference type="SAM" id="MobiDB-lite"/>
    </source>
</evidence>
<feature type="transmembrane region" description="Helical" evidence="4">
    <location>
        <begin position="880"/>
        <end position="904"/>
    </location>
</feature>
<dbReference type="InterPro" id="IPR015819">
    <property type="entry name" value="Lipid_transp_b-sht_shell"/>
</dbReference>
<feature type="domain" description="Vitellogenin" evidence="5">
    <location>
        <begin position="1"/>
        <end position="710"/>
    </location>
</feature>
<dbReference type="Proteomes" id="UP000283509">
    <property type="component" value="Unassembled WGS sequence"/>
</dbReference>
<dbReference type="Pfam" id="PF01347">
    <property type="entry name" value="Vitellogenin_N"/>
    <property type="match status" value="1"/>
</dbReference>
<dbReference type="OrthoDB" id="160294at2759"/>
<name>A0A423SNP0_PENVA</name>
<proteinExistence type="predicted"/>
<accession>A0A423SNP0</accession>
<keyword evidence="7" id="KW-1185">Reference proteome</keyword>
<dbReference type="Gene3D" id="1.25.10.20">
    <property type="entry name" value="Vitellinogen, superhelical"/>
    <property type="match status" value="1"/>
</dbReference>
<comment type="caution">
    <text evidence="2">Lacks conserved residue(s) required for the propagation of feature annotation.</text>
</comment>
<keyword evidence="1" id="KW-0732">Signal</keyword>
<reference evidence="6 7" key="2">
    <citation type="submission" date="2019-01" db="EMBL/GenBank/DDBJ databases">
        <title>The decoding of complex shrimp genome reveals the adaptation for benthos swimmer, frequently molting mechanism and breeding impact on genome.</title>
        <authorList>
            <person name="Sun Y."/>
            <person name="Gao Y."/>
            <person name="Yu Y."/>
        </authorList>
    </citation>
    <scope>NUCLEOTIDE SEQUENCE [LARGE SCALE GENOMIC DNA]</scope>
    <source>
        <tissue evidence="6">Muscle</tissue>
    </source>
</reference>
<evidence type="ECO:0000259" key="5">
    <source>
        <dbReference type="PROSITE" id="PS51211"/>
    </source>
</evidence>
<dbReference type="InterPro" id="IPR015816">
    <property type="entry name" value="Vitellinogen_b-sht_N"/>
</dbReference>
<dbReference type="PANTHER" id="PTHR23345:SF33">
    <property type="entry name" value="CROSSVEINLESS D"/>
    <property type="match status" value="1"/>
</dbReference>
<dbReference type="SUPFAM" id="SSF56968">
    <property type="entry name" value="Lipovitellin-phosvitin complex, beta-sheet shell regions"/>
    <property type="match status" value="1"/>
</dbReference>
<reference evidence="6 7" key="1">
    <citation type="submission" date="2018-04" db="EMBL/GenBank/DDBJ databases">
        <authorList>
            <person name="Zhang X."/>
            <person name="Yuan J."/>
            <person name="Li F."/>
            <person name="Xiang J."/>
        </authorList>
    </citation>
    <scope>NUCLEOTIDE SEQUENCE [LARGE SCALE GENOMIC DNA]</scope>
    <source>
        <tissue evidence="6">Muscle</tissue>
    </source>
</reference>
<gene>
    <name evidence="6" type="ORF">C7M84_016267</name>
</gene>
<evidence type="ECO:0000313" key="6">
    <source>
        <dbReference type="EMBL" id="ROT65754.1"/>
    </source>
</evidence>
<evidence type="ECO:0000256" key="4">
    <source>
        <dbReference type="SAM" id="Phobius"/>
    </source>
</evidence>
<evidence type="ECO:0000256" key="1">
    <source>
        <dbReference type="ARBA" id="ARBA00022729"/>
    </source>
</evidence>
<sequence length="1691" mass="191164">MAADYSTVVQFSNIEVGDLNKVLDCDLRAPLPLEYHPLEDYVDLLEKPFRVVMNESGIPDHMEGPDEPVWISNMRKAFVNIFRVPVLWNTEAHSTKLNYGSLEETLVGRCQNWYSSLKYPINLAEEINVQREHFMEEDIQRDAYSSSYTTKTTSKTSKSSKTSSKTPSKTSKTGKTSPGQLANVPHIEDTLWSIRRTTDFGMCENLLSLEIHSSKYTEEIIQRSSVASYLIRGDTHRRIEQAVVEGTISVLTNKERNEHVDTFTNQTLELKAVREVGEPITITYEVHPHYNWHYDIERPQGDQFIPLEQVLTGRPITDQIVNNLMEYIKKTVDDLTKRKEKQPVGSYSLSYMIGRLVEAVANLDYPHIQTLYSHFEGKGTVHKYIFAQLVIFAGTEPAVTFVVDNVKELVLEIDFYSVIVANVRSPAAIPKILNMLLNEGEGVDHSIGVMNFATLAHDACLSEDRKHFYFDYSCGPKSTCDPELIITTFIPYLVRNLGNQEKDVWQRLIYLQALSNLGTPQTINVLKPIILGVTETNIFMRTNAIWSLSAYNMQKSALSQIYEILMPIIENKGEQFEIRNIAFLTLATWGPGHAWWQQLAVSTWHDPSPQFANFVTTTIYSIADSHTKLADTVSRVKHLCKPAAPSSILQSTNFFLHEYLFSEEHGSRVNFAWFASVHGPVPEEVFVRVQEELFYGYTLVTKVDLQQRGLDSYLHRWKVAMEKSHKRPVQSSTQEIVTGMWEELKEKIGYTSPTALPYLRMWYKLNRVLFKVGEDLGFYANTDTIDFIRHTPIFDRDLFTVIALPTETGLPFDVQYVDESAISLNIQHTDHSSSDGKVKNQGCNFSSQSLPKSLIHFLSHSLSLPFSFSLILFPSHSLSLSFTFSPIHFLFHSLSLPFTFPPILFFHSLSSHFFSLIHFPSHSLFLPFSFSLILFPPILFLSHSFSLPLTFSPILFLSHSLSPPFTPPILFLSPSASFRASQDLFLEARVFLPWSERPAVTSGLYAKSEVLLPVNVHASFNLINQEIELSIEPTNTEKIDVIQSEVVPFTVLENNYPCEVLLTDNEYKPILHGEVPLFNDKHQVFPSDVGLWVEVVTDGDIHHTPSVYEWIIQLVSLSITTHTREEKVIFDPTLSTTKAVSFTFNYVSTGGSGSLVDQTDYDDGQVSQGSFDEDFGQFSQVAGGSQDTLEVDSFGTQSQTRERIMRLQQALIASGGHVRTISVEIELQGTPTRNYEASLTWAISSSGSARSSKVQVTLMKHPAVGVLEDPYTICLNAQIMKPHFNPFFTTEDVLTANYHSTIKAELYEGETCEEAPVLLLEASFDVSNDAKEKVKEAIEKGCDYSTYAPGIDIITSPLYDHSHITATWTPDFPDSLKNLTYYVDDIIKVSLSKKIEFDHTTAHYDARVEVDATKCIETGLWTVRTEKPYAVSIIKDLEVPAWVNPIFTPAPLATTLLYDLAVGRTPVSCTIDESKVRTADGKVFSYEPSQCWNAITFDTTSDQRGAMLVRNTGQWEVRIIWQKEGLVIDMSPTNFLVNGEPAKGTDNRYTVFHHDDSHTILFESGTRVKVSDKVEVLVRPKGCYYTDAHLFALSWASPGEGCAAFNFKSLKRDVDRYQEDCPHFAHEPTGVTHGDALYDCTEWVYHERTEGQYHCKALSPMPVCRPECVANHPITTSIKAYRFRPLSPGRV</sequence>
<keyword evidence="4" id="KW-0472">Membrane</keyword>
<dbReference type="EMBL" id="QCYY01003042">
    <property type="protein sequence ID" value="ROT65754.1"/>
    <property type="molecule type" value="Genomic_DNA"/>
</dbReference>
<feature type="transmembrane region" description="Helical" evidence="4">
    <location>
        <begin position="924"/>
        <end position="942"/>
    </location>
</feature>
<comment type="caution">
    <text evidence="6">The sequence shown here is derived from an EMBL/GenBank/DDBJ whole genome shotgun (WGS) entry which is preliminary data.</text>
</comment>
<dbReference type="GO" id="GO:0005319">
    <property type="term" value="F:lipid transporter activity"/>
    <property type="evidence" value="ECO:0007669"/>
    <property type="project" value="InterPro"/>
</dbReference>
<dbReference type="SMART" id="SM00638">
    <property type="entry name" value="LPD_N"/>
    <property type="match status" value="1"/>
</dbReference>
<dbReference type="InterPro" id="IPR001747">
    <property type="entry name" value="Vitellogenin_N"/>
</dbReference>
<protein>
    <submittedName>
        <fullName evidence="6">Hemolymph clottable protein</fullName>
    </submittedName>
</protein>
<dbReference type="Gene3D" id="2.30.230.10">
    <property type="entry name" value="Lipovitellin, beta-sheet shell regions, chain A"/>
    <property type="match status" value="1"/>
</dbReference>